<protein>
    <submittedName>
        <fullName evidence="1">Uncharacterized protein</fullName>
    </submittedName>
</protein>
<evidence type="ECO:0000313" key="2">
    <source>
        <dbReference type="Proteomes" id="UP000420707"/>
    </source>
</evidence>
<sequence length="91" mass="10802">MWLSDEMPKFSETITISLLHHYLKKVHPEIKHLISYSDNSSDVGNEGTIYKAANYRQIDKIKSDFYILETGERVHPITMWHRHGTRKWAFL</sequence>
<comment type="caution">
    <text evidence="1">The sequence shown here is derived from an EMBL/GenBank/DDBJ whole genome shotgun (WGS) entry which is preliminary data.</text>
</comment>
<organism evidence="1 2">
    <name type="scientific">Segatella copri</name>
    <dbReference type="NCBI Taxonomy" id="165179"/>
    <lineage>
        <taxon>Bacteria</taxon>
        <taxon>Pseudomonadati</taxon>
        <taxon>Bacteroidota</taxon>
        <taxon>Bacteroidia</taxon>
        <taxon>Bacteroidales</taxon>
        <taxon>Prevotellaceae</taxon>
        <taxon>Segatella</taxon>
    </lineage>
</organism>
<gene>
    <name evidence="1" type="ORF">F7D90_12645</name>
</gene>
<dbReference type="Pfam" id="PF25680">
    <property type="entry name" value="Mom"/>
    <property type="match status" value="1"/>
</dbReference>
<reference evidence="2" key="1">
    <citation type="submission" date="2019-09" db="EMBL/GenBank/DDBJ databases">
        <title>Distinct polysaccharide growth profiles of human intestinal Prevotella copri isolates.</title>
        <authorList>
            <person name="Fehlner-Peach H."/>
            <person name="Magnabosco C."/>
            <person name="Raghavan V."/>
            <person name="Scher J.U."/>
            <person name="Tett A."/>
            <person name="Cox L.M."/>
            <person name="Gottsegen C."/>
            <person name="Watters A."/>
            <person name="Wiltshire- Gordon J.D."/>
            <person name="Segata N."/>
            <person name="Bonneau R."/>
            <person name="Littman D.R."/>
        </authorList>
    </citation>
    <scope>NUCLEOTIDE SEQUENCE [LARGE SCALE GENOMIC DNA]</scope>
    <source>
        <strain evidence="2">iAP146</strain>
    </source>
</reference>
<accession>A0AAW9TD21</accession>
<evidence type="ECO:0000313" key="1">
    <source>
        <dbReference type="EMBL" id="MQN32768.1"/>
    </source>
</evidence>
<name>A0AAW9TD21_9BACT</name>
<proteinExistence type="predicted"/>
<dbReference type="AlphaFoldDB" id="A0AAW9TD21"/>
<dbReference type="RefSeq" id="WP_153086124.1">
    <property type="nucleotide sequence ID" value="NZ_VZAM01000060.1"/>
</dbReference>
<dbReference type="EMBL" id="VZCR01000088">
    <property type="protein sequence ID" value="MQN32768.1"/>
    <property type="molecule type" value="Genomic_DNA"/>
</dbReference>
<dbReference type="Proteomes" id="UP000420707">
    <property type="component" value="Unassembled WGS sequence"/>
</dbReference>
<dbReference type="InterPro" id="IPR057895">
    <property type="entry name" value="Mom"/>
</dbReference>